<evidence type="ECO:0000313" key="4">
    <source>
        <dbReference type="EMBL" id="ACL04037.1"/>
    </source>
</evidence>
<evidence type="ECO:0000259" key="2">
    <source>
        <dbReference type="Pfam" id="PF25917"/>
    </source>
</evidence>
<organism evidence="4 5">
    <name type="scientific">Desulfatibacillum aliphaticivorans</name>
    <dbReference type="NCBI Taxonomy" id="218208"/>
    <lineage>
        <taxon>Bacteria</taxon>
        <taxon>Pseudomonadati</taxon>
        <taxon>Thermodesulfobacteriota</taxon>
        <taxon>Desulfobacteria</taxon>
        <taxon>Desulfobacterales</taxon>
        <taxon>Desulfatibacillaceae</taxon>
        <taxon>Desulfatibacillum</taxon>
    </lineage>
</organism>
<gene>
    <name evidence="4" type="ordered locus">Dalk_2344</name>
</gene>
<dbReference type="HOGENOM" id="CLU_018816_1_4_7"/>
<dbReference type="Proteomes" id="UP000000739">
    <property type="component" value="Chromosome"/>
</dbReference>
<dbReference type="PANTHER" id="PTHR30469">
    <property type="entry name" value="MULTIDRUG RESISTANCE PROTEIN MDTA"/>
    <property type="match status" value="1"/>
</dbReference>
<dbReference type="SUPFAM" id="SSF111369">
    <property type="entry name" value="HlyD-like secretion proteins"/>
    <property type="match status" value="1"/>
</dbReference>
<name>B8FAV1_DESAL</name>
<dbReference type="InterPro" id="IPR006143">
    <property type="entry name" value="RND_pump_MFP"/>
</dbReference>
<dbReference type="Gene3D" id="1.10.287.470">
    <property type="entry name" value="Helix hairpin bin"/>
    <property type="match status" value="1"/>
</dbReference>
<dbReference type="InterPro" id="IPR058625">
    <property type="entry name" value="MdtA-like_BSH"/>
</dbReference>
<dbReference type="GO" id="GO:0015562">
    <property type="term" value="F:efflux transmembrane transporter activity"/>
    <property type="evidence" value="ECO:0007669"/>
    <property type="project" value="TreeGrafter"/>
</dbReference>
<dbReference type="Pfam" id="PF25954">
    <property type="entry name" value="Beta-barrel_RND_2"/>
    <property type="match status" value="1"/>
</dbReference>
<dbReference type="GO" id="GO:1990281">
    <property type="term" value="C:efflux pump complex"/>
    <property type="evidence" value="ECO:0007669"/>
    <property type="project" value="TreeGrafter"/>
</dbReference>
<dbReference type="eggNOG" id="COG0845">
    <property type="taxonomic scope" value="Bacteria"/>
</dbReference>
<reference evidence="4 5" key="1">
    <citation type="journal article" date="2012" name="Environ. Microbiol.">
        <title>The genome sequence of Desulfatibacillum alkenivorans AK-01: a blueprint for anaerobic alkane oxidation.</title>
        <authorList>
            <person name="Callaghan A.V."/>
            <person name="Morris B.E."/>
            <person name="Pereira I.A."/>
            <person name="McInerney M.J."/>
            <person name="Austin R.N."/>
            <person name="Groves J.T."/>
            <person name="Kukor J.J."/>
            <person name="Suflita J.M."/>
            <person name="Young L.Y."/>
            <person name="Zylstra G.J."/>
            <person name="Wawrik B."/>
        </authorList>
    </citation>
    <scope>NUCLEOTIDE SEQUENCE [LARGE SCALE GENOMIC DNA]</scope>
    <source>
        <strain evidence="4 5">AK-01</strain>
    </source>
</reference>
<dbReference type="Gene3D" id="2.40.50.100">
    <property type="match status" value="1"/>
</dbReference>
<evidence type="ECO:0000259" key="3">
    <source>
        <dbReference type="Pfam" id="PF25954"/>
    </source>
</evidence>
<protein>
    <submittedName>
        <fullName evidence="4">Efflux transporter, RND family, MFP subunit</fullName>
    </submittedName>
</protein>
<accession>B8FAV1</accession>
<dbReference type="Gene3D" id="2.40.420.20">
    <property type="match status" value="1"/>
</dbReference>
<evidence type="ECO:0000256" key="1">
    <source>
        <dbReference type="ARBA" id="ARBA00009477"/>
    </source>
</evidence>
<dbReference type="Gene3D" id="2.40.30.170">
    <property type="match status" value="1"/>
</dbReference>
<evidence type="ECO:0000313" key="5">
    <source>
        <dbReference type="Proteomes" id="UP000000739"/>
    </source>
</evidence>
<feature type="domain" description="CusB-like beta-barrel" evidence="3">
    <location>
        <begin position="251"/>
        <end position="320"/>
    </location>
</feature>
<keyword evidence="5" id="KW-1185">Reference proteome</keyword>
<dbReference type="RefSeq" id="WP_015947111.1">
    <property type="nucleotide sequence ID" value="NC_011768.1"/>
</dbReference>
<sequence>MSSQSKAKKIIGPVIGLAVLVLLMLYMTGVFAGGKIPPGAVDSKVSAPAPEATATVSVEDIIEYYEAVGTVRPRTETQIEAQATGRILQYNVSPGTQVQKGQVLIQLDSDQLNAQVEEATQGLVSARAMHEQAKQGLEQAKAAFDEAAKAYQRVKTYFASEAATQQQLEQAESAYLQAQAGVRQAEDGVKAARAGVAGAQKVVDQRMIAKSYTTITAPTDGEVVKRLAEKGDLAWPGKPLLVIQTRSQLRLEAVVREGLISRVRIGTPLEIAIDSMDLIIEGTVEEIVPSADPVTRTFLIKVDLPQTQGMFPGMFGRLMIPASTRSVVAVPKSAIERTGQLEMVTVREDGIWKKVFVKTGNLLSGGKVEVLSGLEGGETIGVRRGENG</sequence>
<dbReference type="InterPro" id="IPR058792">
    <property type="entry name" value="Beta-barrel_RND_2"/>
</dbReference>
<dbReference type="PANTHER" id="PTHR30469:SF38">
    <property type="entry name" value="HLYD FAMILY SECRETION PROTEIN"/>
    <property type="match status" value="1"/>
</dbReference>
<dbReference type="KEGG" id="dal:Dalk_2344"/>
<proteinExistence type="inferred from homology"/>
<dbReference type="Pfam" id="PF25917">
    <property type="entry name" value="BSH_RND"/>
    <property type="match status" value="1"/>
</dbReference>
<comment type="similarity">
    <text evidence="1">Belongs to the membrane fusion protein (MFP) (TC 8.A.1) family.</text>
</comment>
<dbReference type="EMBL" id="CP001322">
    <property type="protein sequence ID" value="ACL04037.1"/>
    <property type="molecule type" value="Genomic_DNA"/>
</dbReference>
<dbReference type="NCBIfam" id="TIGR01730">
    <property type="entry name" value="RND_mfp"/>
    <property type="match status" value="1"/>
</dbReference>
<feature type="domain" description="Multidrug resistance protein MdtA-like barrel-sandwich hybrid" evidence="2">
    <location>
        <begin position="78"/>
        <end position="241"/>
    </location>
</feature>
<dbReference type="AlphaFoldDB" id="B8FAV1"/>